<evidence type="ECO:0000256" key="3">
    <source>
        <dbReference type="SAM" id="SignalP"/>
    </source>
</evidence>
<sequence>MFNAPLLFVNGRFRVRLVLALLAVAVSCWQPALADPVSGFAGSQACAGCHEQQFAAWQNSQHAHAMQHATSDTVLGDFNDARFSYADVESRFFRRDSRFFVQTDGADGALDEFEIRYTFGVDPLQQYLVEFPDGRLQALSIAWDSRPANEGGQRWFHLYPDDAVSHRDELHWTRPSQNWNHMCADCHSTGLRKGYDPKTDTFATRWAEINVGCEACHGPASNHLAWAKGDGGGARKGLTLILDERRGVSWRRSIEELTAHRDSPAQASKEQQVCAQCHARRSQIAEGYHAGKPLLDHYTPVLLEPGLYHVDGQQREEVFISGSFEQSKMHAAGVTCSNCHDPHSQALRIQGNALCSQCHSPQHFDSPRHHFHPAGSAGAQCVSCHMPQTTYMVIDPRRDHSFRIPRPDLSIAQGTPNACNACHQDKSAEWALKAIGKHYSQPAKGFQQFAKIWADAEASVPGSAAGLIALLNDPAQPALVRASSAARLQRPQAPEQWRALYAALSDPDAQVRRAALGAFAQVPAGQRGKWLAPLLTDPVRSVRSEVARLLIDAPVPEAQQPAFANALAEYEAQLQLNTDRADARSELAQLRRRQSDDAGALEHLQAALRLDPLYQAAYLELAELHRSAGRETHAAQVLREGLALRPQSALLHYSLGLSLVRQQHKTQALEHFRQAQRLAPGDPRFALALALALQAQSPHQALVVVERALVANPNEADLLWLAAAYHLEQGKTEEALTYAERLMRVTPDAPRARQLVWQVRARMAPR</sequence>
<dbReference type="Gene3D" id="1.10.1130.10">
    <property type="entry name" value="Flavocytochrome C3, Chain A"/>
    <property type="match status" value="2"/>
</dbReference>
<dbReference type="PANTHER" id="PTHR35038:SF8">
    <property type="entry name" value="C-TYPE POLYHEME CYTOCHROME OMCC"/>
    <property type="match status" value="1"/>
</dbReference>
<feature type="chain" id="PRO_5047209935" evidence="3">
    <location>
        <begin position="35"/>
        <end position="766"/>
    </location>
</feature>
<dbReference type="RefSeq" id="WP_251835958.1">
    <property type="nucleotide sequence ID" value="NZ_JACSQG010000003.1"/>
</dbReference>
<dbReference type="Gene3D" id="1.25.40.10">
    <property type="entry name" value="Tetratricopeptide repeat domain"/>
    <property type="match status" value="2"/>
</dbReference>
<evidence type="ECO:0000313" key="6">
    <source>
        <dbReference type="EMBL" id="MBD7977186.1"/>
    </source>
</evidence>
<dbReference type="InterPro" id="IPR051829">
    <property type="entry name" value="Multiheme_Cytochr_ET"/>
</dbReference>
<evidence type="ECO:0000259" key="5">
    <source>
        <dbReference type="Pfam" id="PF13435"/>
    </source>
</evidence>
<dbReference type="SMART" id="SM00028">
    <property type="entry name" value="TPR"/>
    <property type="match status" value="4"/>
</dbReference>
<dbReference type="InterPro" id="IPR036280">
    <property type="entry name" value="Multihaem_cyt_sf"/>
</dbReference>
<comment type="caution">
    <text evidence="6">The sequence shown here is derived from an EMBL/GenBank/DDBJ whole genome shotgun (WGS) entry which is preliminary data.</text>
</comment>
<keyword evidence="7" id="KW-1185">Reference proteome</keyword>
<gene>
    <name evidence="6" type="ORF">H9642_08275</name>
</gene>
<dbReference type="InterPro" id="IPR019734">
    <property type="entry name" value="TPR_rpt"/>
</dbReference>
<dbReference type="EMBL" id="JACSQG010000003">
    <property type="protein sequence ID" value="MBD7977186.1"/>
    <property type="molecule type" value="Genomic_DNA"/>
</dbReference>
<feature type="domain" description="Doubled CXXCH motif" evidence="4">
    <location>
        <begin position="335"/>
        <end position="362"/>
    </location>
</feature>
<dbReference type="InterPro" id="IPR010177">
    <property type="entry name" value="Paired_CXXCH_1"/>
</dbReference>
<dbReference type="InterPro" id="IPR011989">
    <property type="entry name" value="ARM-like"/>
</dbReference>
<evidence type="ECO:0000259" key="4">
    <source>
        <dbReference type="Pfam" id="PF09699"/>
    </source>
</evidence>
<dbReference type="Gene3D" id="1.25.10.10">
    <property type="entry name" value="Leucine-rich Repeat Variant"/>
    <property type="match status" value="1"/>
</dbReference>
<evidence type="ECO:0000313" key="7">
    <source>
        <dbReference type="Proteomes" id="UP000611945"/>
    </source>
</evidence>
<reference evidence="6 7" key="1">
    <citation type="submission" date="2020-08" db="EMBL/GenBank/DDBJ databases">
        <title>A Genomic Blueprint of the Chicken Gut Microbiome.</title>
        <authorList>
            <person name="Gilroy R."/>
            <person name="Ravi A."/>
            <person name="Getino M."/>
            <person name="Pursley I."/>
            <person name="Horton D.L."/>
            <person name="Alikhan N.-F."/>
            <person name="Baker D."/>
            <person name="Gharbi K."/>
            <person name="Hall N."/>
            <person name="Watson M."/>
            <person name="Adriaenssens E.M."/>
            <person name="Foster-Nyarko E."/>
            <person name="Jarju S."/>
            <person name="Secka A."/>
            <person name="Antonio M."/>
            <person name="Oren A."/>
            <person name="Chaudhuri R."/>
            <person name="La Ragione R.M."/>
            <person name="Hildebrand F."/>
            <person name="Pallen M.J."/>
        </authorList>
    </citation>
    <scope>NUCLEOTIDE SEQUENCE [LARGE SCALE GENOMIC DNA]</scope>
    <source>
        <strain evidence="6 7">Sa2CUA2</strain>
    </source>
</reference>
<dbReference type="Pfam" id="PF13432">
    <property type="entry name" value="TPR_16"/>
    <property type="match status" value="2"/>
</dbReference>
<accession>A0ABR8TN53</accession>
<dbReference type="PROSITE" id="PS50005">
    <property type="entry name" value="TPR"/>
    <property type="match status" value="1"/>
</dbReference>
<dbReference type="PANTHER" id="PTHR35038">
    <property type="entry name" value="DISSIMILATORY SULFITE REDUCTASE SIRA"/>
    <property type="match status" value="1"/>
</dbReference>
<dbReference type="InterPro" id="IPR011990">
    <property type="entry name" value="TPR-like_helical_dom_sf"/>
</dbReference>
<keyword evidence="2" id="KW-0802">TPR repeat</keyword>
<dbReference type="SUPFAM" id="SSF48695">
    <property type="entry name" value="Multiheme cytochromes"/>
    <property type="match status" value="1"/>
</dbReference>
<feature type="signal peptide" evidence="3">
    <location>
        <begin position="1"/>
        <end position="34"/>
    </location>
</feature>
<dbReference type="Proteomes" id="UP000611945">
    <property type="component" value="Unassembled WGS sequence"/>
</dbReference>
<dbReference type="Pfam" id="PF13435">
    <property type="entry name" value="Cytochrome_C554"/>
    <property type="match status" value="2"/>
</dbReference>
<feature type="domain" description="Cytochrome c-552/4" evidence="5">
    <location>
        <begin position="178"/>
        <end position="218"/>
    </location>
</feature>
<dbReference type="SUPFAM" id="SSF48452">
    <property type="entry name" value="TPR-like"/>
    <property type="match status" value="1"/>
</dbReference>
<protein>
    <submittedName>
        <fullName evidence="6">Tetratricopeptide repeat protein</fullName>
    </submittedName>
</protein>
<dbReference type="InterPro" id="IPR023155">
    <property type="entry name" value="Cyt_c-552/4"/>
</dbReference>
<keyword evidence="1 3" id="KW-0732">Signal</keyword>
<dbReference type="Pfam" id="PF09699">
    <property type="entry name" value="Paired_CXXCH_1"/>
    <property type="match status" value="1"/>
</dbReference>
<name>A0ABR8TN53_9PSED</name>
<proteinExistence type="predicted"/>
<evidence type="ECO:0000256" key="2">
    <source>
        <dbReference type="PROSITE-ProRule" id="PRU00339"/>
    </source>
</evidence>
<feature type="domain" description="Cytochrome c-552/4" evidence="5">
    <location>
        <begin position="45"/>
        <end position="71"/>
    </location>
</feature>
<feature type="repeat" description="TPR" evidence="2">
    <location>
        <begin position="649"/>
        <end position="682"/>
    </location>
</feature>
<organism evidence="6 7">
    <name type="scientific">Serpens gallinarum</name>
    <dbReference type="NCBI Taxonomy" id="2763075"/>
    <lineage>
        <taxon>Bacteria</taxon>
        <taxon>Pseudomonadati</taxon>
        <taxon>Pseudomonadota</taxon>
        <taxon>Gammaproteobacteria</taxon>
        <taxon>Pseudomonadales</taxon>
        <taxon>Pseudomonadaceae</taxon>
        <taxon>Pseudomonas</taxon>
    </lineage>
</organism>
<evidence type="ECO:0000256" key="1">
    <source>
        <dbReference type="ARBA" id="ARBA00022729"/>
    </source>
</evidence>